<dbReference type="STRING" id="1817813.A2008_05840"/>
<evidence type="ECO:0000313" key="2">
    <source>
        <dbReference type="EMBL" id="OGM00844.1"/>
    </source>
</evidence>
<name>A0A1F7WDE3_9BACT</name>
<dbReference type="Proteomes" id="UP000178735">
    <property type="component" value="Unassembled WGS sequence"/>
</dbReference>
<protein>
    <submittedName>
        <fullName evidence="2">Uncharacterized protein</fullName>
    </submittedName>
</protein>
<evidence type="ECO:0000256" key="1">
    <source>
        <dbReference type="SAM" id="Phobius"/>
    </source>
</evidence>
<sequence>MDRKSPLNLFILAAAMFIVFHAYNLFFASEVGRSFDREADLLQFQNETGFVFLGKFGVKFPATVSSVQRSNHSIEFHLQDGTKHSYNGYEGYGLKVVKLKCDSGGESVFVFRTAEKL</sequence>
<accession>A0A1F7WDE3</accession>
<organism evidence="2 3">
    <name type="scientific">Candidatus Wallbacteria bacterium GWC2_49_35</name>
    <dbReference type="NCBI Taxonomy" id="1817813"/>
    <lineage>
        <taxon>Bacteria</taxon>
        <taxon>Candidatus Walliibacteriota</taxon>
    </lineage>
</organism>
<proteinExistence type="predicted"/>
<feature type="transmembrane region" description="Helical" evidence="1">
    <location>
        <begin position="6"/>
        <end position="27"/>
    </location>
</feature>
<reference evidence="2 3" key="1">
    <citation type="journal article" date="2016" name="Nat. Commun.">
        <title>Thousands of microbial genomes shed light on interconnected biogeochemical processes in an aquifer system.</title>
        <authorList>
            <person name="Anantharaman K."/>
            <person name="Brown C.T."/>
            <person name="Hug L.A."/>
            <person name="Sharon I."/>
            <person name="Castelle C.J."/>
            <person name="Probst A.J."/>
            <person name="Thomas B.C."/>
            <person name="Singh A."/>
            <person name="Wilkins M.J."/>
            <person name="Karaoz U."/>
            <person name="Brodie E.L."/>
            <person name="Williams K.H."/>
            <person name="Hubbard S.S."/>
            <person name="Banfield J.F."/>
        </authorList>
    </citation>
    <scope>NUCLEOTIDE SEQUENCE [LARGE SCALE GENOMIC DNA]</scope>
</reference>
<dbReference type="EMBL" id="MGFH01000249">
    <property type="protein sequence ID" value="OGM00844.1"/>
    <property type="molecule type" value="Genomic_DNA"/>
</dbReference>
<keyword evidence="1" id="KW-0812">Transmembrane</keyword>
<dbReference type="AlphaFoldDB" id="A0A1F7WDE3"/>
<gene>
    <name evidence="2" type="ORF">A2008_05840</name>
</gene>
<keyword evidence="1" id="KW-0472">Membrane</keyword>
<comment type="caution">
    <text evidence="2">The sequence shown here is derived from an EMBL/GenBank/DDBJ whole genome shotgun (WGS) entry which is preliminary data.</text>
</comment>
<keyword evidence="1" id="KW-1133">Transmembrane helix</keyword>
<evidence type="ECO:0000313" key="3">
    <source>
        <dbReference type="Proteomes" id="UP000178735"/>
    </source>
</evidence>